<dbReference type="Gene3D" id="1.10.1660.10">
    <property type="match status" value="1"/>
</dbReference>
<protein>
    <recommendedName>
        <fullName evidence="3">MerR family transcriptional regulator</fullName>
    </recommendedName>
</protein>
<dbReference type="KEGG" id="mpar:F7D14_20335"/>
<sequence>MRFEAAEVLDLVGISKEMLRHWKKALPPIFGRDARSSRYSFEEVVALAVIARAVRDFAVPVSHFTHVAEKMFNEVGRHLQPPHVAQVVCITRDDVLFAPLDSVPFHDCMVIVHLERLLVEIRTNIEARSSREAQLDLPLAGAKIAALRGLRFR</sequence>
<evidence type="ECO:0000313" key="1">
    <source>
        <dbReference type="EMBL" id="QGM99940.1"/>
    </source>
</evidence>
<dbReference type="AlphaFoldDB" id="A0A6B8MGZ8"/>
<accession>A0A6B8MGZ8</accession>
<proteinExistence type="predicted"/>
<dbReference type="EMBL" id="CP044332">
    <property type="protein sequence ID" value="QGM99940.1"/>
    <property type="molecule type" value="Genomic_DNA"/>
</dbReference>
<organism evidence="1 2">
    <name type="scientific">Methylocystis parvus</name>
    <dbReference type="NCBI Taxonomy" id="134"/>
    <lineage>
        <taxon>Bacteria</taxon>
        <taxon>Pseudomonadati</taxon>
        <taxon>Pseudomonadota</taxon>
        <taxon>Alphaproteobacteria</taxon>
        <taxon>Hyphomicrobiales</taxon>
        <taxon>Methylocystaceae</taxon>
        <taxon>Methylocystis</taxon>
    </lineage>
</organism>
<dbReference type="Proteomes" id="UP000422569">
    <property type="component" value="Plasmid unnamed1"/>
</dbReference>
<name>A0A6B8MGZ8_9HYPH</name>
<keyword evidence="2" id="KW-1185">Reference proteome</keyword>
<keyword evidence="1" id="KW-0614">Plasmid</keyword>
<evidence type="ECO:0008006" key="3">
    <source>
        <dbReference type="Google" id="ProtNLM"/>
    </source>
</evidence>
<dbReference type="RefSeq" id="WP_016921321.1">
    <property type="nucleotide sequence ID" value="NZ_CP044332.1"/>
</dbReference>
<gene>
    <name evidence="1" type="ORF">F7D14_20335</name>
</gene>
<evidence type="ECO:0000313" key="2">
    <source>
        <dbReference type="Proteomes" id="UP000422569"/>
    </source>
</evidence>
<dbReference type="GeneID" id="42570872"/>
<reference evidence="1 2" key="1">
    <citation type="submission" date="2019-09" db="EMBL/GenBank/DDBJ databases">
        <title>Isolation and complete genome sequencing of Methylocystis species.</title>
        <authorList>
            <person name="Rumah B.L."/>
            <person name="Stead C.E."/>
            <person name="Stevens B.C."/>
            <person name="Minton N.P."/>
            <person name="Grosse-Honebrink A."/>
            <person name="Zhang Y."/>
        </authorList>
    </citation>
    <scope>NUCLEOTIDE SEQUENCE [LARGE SCALE GENOMIC DNA]</scope>
    <source>
        <strain evidence="1 2">BRCS2</strain>
        <plasmid evidence="1 2">unnamed1</plasmid>
    </source>
</reference>
<geneLocation type="plasmid" evidence="1">
    <name>unnamed1</name>
</geneLocation>